<dbReference type="InterPro" id="IPR000836">
    <property type="entry name" value="PRTase_dom"/>
</dbReference>
<dbReference type="AlphaFoldDB" id="A0A327W519"/>
<dbReference type="InterPro" id="IPR029057">
    <property type="entry name" value="PRTase-like"/>
</dbReference>
<evidence type="ECO:0000313" key="3">
    <source>
        <dbReference type="Proteomes" id="UP000249819"/>
    </source>
</evidence>
<evidence type="ECO:0000256" key="1">
    <source>
        <dbReference type="ARBA" id="ARBA00008007"/>
    </source>
</evidence>
<dbReference type="PANTHER" id="PTHR47505">
    <property type="entry name" value="DNA UTILIZATION PROTEIN YHGH"/>
    <property type="match status" value="1"/>
</dbReference>
<evidence type="ECO:0000313" key="2">
    <source>
        <dbReference type="EMBL" id="RAJ85609.1"/>
    </source>
</evidence>
<name>A0A327W519_9BACT</name>
<dbReference type="Gene3D" id="3.40.50.2020">
    <property type="match status" value="1"/>
</dbReference>
<keyword evidence="3" id="KW-1185">Reference proteome</keyword>
<reference evidence="2 3" key="1">
    <citation type="submission" date="2018-06" db="EMBL/GenBank/DDBJ databases">
        <title>Genomic Encyclopedia of Archaeal and Bacterial Type Strains, Phase II (KMG-II): from individual species to whole genera.</title>
        <authorList>
            <person name="Goeker M."/>
        </authorList>
    </citation>
    <scope>NUCLEOTIDE SEQUENCE [LARGE SCALE GENOMIC DNA]</scope>
    <source>
        <strain evidence="2 3">DSM 29821</strain>
    </source>
</reference>
<comment type="caution">
    <text evidence="2">The sequence shown here is derived from an EMBL/GenBank/DDBJ whole genome shotgun (WGS) entry which is preliminary data.</text>
</comment>
<dbReference type="OrthoDB" id="9779910at2"/>
<dbReference type="SUPFAM" id="SSF53271">
    <property type="entry name" value="PRTase-like"/>
    <property type="match status" value="1"/>
</dbReference>
<protein>
    <submittedName>
        <fullName evidence="2">ComF family protein</fullName>
    </submittedName>
</protein>
<accession>A0A327W519</accession>
<dbReference type="CDD" id="cd06223">
    <property type="entry name" value="PRTases_typeI"/>
    <property type="match status" value="1"/>
</dbReference>
<comment type="similarity">
    <text evidence="1">Belongs to the ComF/GntX family.</text>
</comment>
<dbReference type="EMBL" id="QLMA01000002">
    <property type="protein sequence ID" value="RAJ85609.1"/>
    <property type="molecule type" value="Genomic_DNA"/>
</dbReference>
<organism evidence="2 3">
    <name type="scientific">Chitinophaga dinghuensis</name>
    <dbReference type="NCBI Taxonomy" id="1539050"/>
    <lineage>
        <taxon>Bacteria</taxon>
        <taxon>Pseudomonadati</taxon>
        <taxon>Bacteroidota</taxon>
        <taxon>Chitinophagia</taxon>
        <taxon>Chitinophagales</taxon>
        <taxon>Chitinophagaceae</taxon>
        <taxon>Chitinophaga</taxon>
    </lineage>
</organism>
<dbReference type="RefSeq" id="WP_111591260.1">
    <property type="nucleotide sequence ID" value="NZ_QLMA01000002.1"/>
</dbReference>
<sequence>MISRLLTPLVDLFYPHCCDICGTDLSERQEKLCISCMTNLPETQFHLMDNNPVEKIFWGRCVVQHATAAYYYSPSSGIQRLVHSFKYKQRPDLATYLGKKVGAMLLQSTWIHEIDAVVPVPMHARKQRKRGYNQAALLAEGIAAVIQKPVLNNFLQKCVTTNTQTRKDRTERWGNVANVFQAADAAKGKHFLLIDDVITTGATTEACCQAIQQTGADVSVCCLAYAWS</sequence>
<proteinExistence type="inferred from homology"/>
<dbReference type="PANTHER" id="PTHR47505:SF1">
    <property type="entry name" value="DNA UTILIZATION PROTEIN YHGH"/>
    <property type="match status" value="1"/>
</dbReference>
<dbReference type="InterPro" id="IPR051910">
    <property type="entry name" value="ComF/GntX_DNA_util-trans"/>
</dbReference>
<gene>
    <name evidence="2" type="ORF">CLV59_102314</name>
</gene>
<dbReference type="Proteomes" id="UP000249819">
    <property type="component" value="Unassembled WGS sequence"/>
</dbReference>